<keyword evidence="1" id="KW-0812">Transmembrane</keyword>
<reference evidence="2 3" key="1">
    <citation type="submission" date="2018-01" db="EMBL/GenBank/DDBJ databases">
        <title>Halomonas endophytica sp. nov., isolated from storage liquid in the stems of Populus euphratica.</title>
        <authorList>
            <person name="Chen C."/>
        </authorList>
    </citation>
    <scope>NUCLEOTIDE SEQUENCE [LARGE SCALE GENOMIC DNA]</scope>
    <source>
        <strain evidence="2 3">MC28</strain>
    </source>
</reference>
<dbReference type="Pfam" id="PF16732">
    <property type="entry name" value="ComP_DUS"/>
    <property type="match status" value="1"/>
</dbReference>
<dbReference type="SUPFAM" id="SSF54523">
    <property type="entry name" value="Pili subunits"/>
    <property type="match status" value="1"/>
</dbReference>
<feature type="transmembrane region" description="Helical" evidence="1">
    <location>
        <begin position="7"/>
        <end position="28"/>
    </location>
</feature>
<dbReference type="PROSITE" id="PS00409">
    <property type="entry name" value="PROKAR_NTER_METHYL"/>
    <property type="match status" value="1"/>
</dbReference>
<dbReference type="Gene3D" id="3.30.700.10">
    <property type="entry name" value="Glycoprotein, Type 4 Pilin"/>
    <property type="match status" value="1"/>
</dbReference>
<dbReference type="PANTHER" id="PTHR30093">
    <property type="entry name" value="GENERAL SECRETION PATHWAY PROTEIN G"/>
    <property type="match status" value="1"/>
</dbReference>
<protein>
    <submittedName>
        <fullName evidence="2">Methylation site containing protein</fullName>
    </submittedName>
</protein>
<dbReference type="Pfam" id="PF07963">
    <property type="entry name" value="N_methyl"/>
    <property type="match status" value="1"/>
</dbReference>
<keyword evidence="1" id="KW-1133">Transmembrane helix</keyword>
<proteinExistence type="predicted"/>
<keyword evidence="1" id="KW-0472">Membrane</keyword>
<dbReference type="Proteomes" id="UP000235803">
    <property type="component" value="Unassembled WGS sequence"/>
</dbReference>
<accession>A0A2N7U1G8</accession>
<dbReference type="GO" id="GO:0043683">
    <property type="term" value="P:type IV pilus assembly"/>
    <property type="evidence" value="ECO:0007669"/>
    <property type="project" value="InterPro"/>
</dbReference>
<name>A0A2N7U1G8_9GAMM</name>
<evidence type="ECO:0000256" key="1">
    <source>
        <dbReference type="SAM" id="Phobius"/>
    </source>
</evidence>
<dbReference type="EMBL" id="PNRF01000028">
    <property type="protein sequence ID" value="PMR74285.1"/>
    <property type="molecule type" value="Genomic_DNA"/>
</dbReference>
<dbReference type="RefSeq" id="WP_102653924.1">
    <property type="nucleotide sequence ID" value="NZ_PNRF01000028.1"/>
</dbReference>
<gene>
    <name evidence="2" type="ORF">C1H69_13570</name>
</gene>
<dbReference type="InterPro" id="IPR031982">
    <property type="entry name" value="PilE-like"/>
</dbReference>
<keyword evidence="3" id="KW-1185">Reference proteome</keyword>
<dbReference type="PANTHER" id="PTHR30093:SF47">
    <property type="entry name" value="TYPE IV PILUS NON-CORE MINOR PILIN PILE"/>
    <property type="match status" value="1"/>
</dbReference>
<evidence type="ECO:0000313" key="2">
    <source>
        <dbReference type="EMBL" id="PMR74285.1"/>
    </source>
</evidence>
<comment type="caution">
    <text evidence="2">The sequence shown here is derived from an EMBL/GenBank/DDBJ whole genome shotgun (WGS) entry which is preliminary data.</text>
</comment>
<organism evidence="2 3">
    <name type="scientific">Billgrantia endophytica</name>
    <dbReference type="NCBI Taxonomy" id="2033802"/>
    <lineage>
        <taxon>Bacteria</taxon>
        <taxon>Pseudomonadati</taxon>
        <taxon>Pseudomonadota</taxon>
        <taxon>Gammaproteobacteria</taxon>
        <taxon>Oceanospirillales</taxon>
        <taxon>Halomonadaceae</taxon>
        <taxon>Billgrantia</taxon>
    </lineage>
</organism>
<dbReference type="InterPro" id="IPR045584">
    <property type="entry name" value="Pilin-like"/>
</dbReference>
<evidence type="ECO:0000313" key="3">
    <source>
        <dbReference type="Proteomes" id="UP000235803"/>
    </source>
</evidence>
<dbReference type="NCBIfam" id="TIGR02532">
    <property type="entry name" value="IV_pilin_GFxxxE"/>
    <property type="match status" value="1"/>
</dbReference>
<dbReference type="OrthoDB" id="5296638at2"/>
<dbReference type="InterPro" id="IPR012902">
    <property type="entry name" value="N_methyl_site"/>
</dbReference>
<sequence>MPWSERGFTLIELMIAVAVIAILAAIAIPNYQNHVRNARVTDGQSKLLEMAGRLERCYTATHSYANCLSLPVDSEEKFYTISFSGTPTASTFTLRASANISGQVKCAWLEVDQTGERDSDNDCW</sequence>
<dbReference type="AlphaFoldDB" id="A0A2N7U1G8"/>